<dbReference type="AlphaFoldDB" id="A0ABD1WJH5"/>
<comment type="caution">
    <text evidence="1">The sequence shown here is derived from an EMBL/GenBank/DDBJ whole genome shotgun (WGS) entry which is preliminary data.</text>
</comment>
<dbReference type="EMBL" id="JBFOLJ010000003">
    <property type="protein sequence ID" value="KAL2549840.1"/>
    <property type="molecule type" value="Genomic_DNA"/>
</dbReference>
<gene>
    <name evidence="1" type="ORF">Fot_11370</name>
</gene>
<evidence type="ECO:0000313" key="1">
    <source>
        <dbReference type="EMBL" id="KAL2549840.1"/>
    </source>
</evidence>
<proteinExistence type="predicted"/>
<protein>
    <submittedName>
        <fullName evidence="1">Uncharacterized protein</fullName>
    </submittedName>
</protein>
<accession>A0ABD1WJH5</accession>
<evidence type="ECO:0000313" key="2">
    <source>
        <dbReference type="Proteomes" id="UP001604277"/>
    </source>
</evidence>
<reference evidence="2" key="1">
    <citation type="submission" date="2024-07" db="EMBL/GenBank/DDBJ databases">
        <title>Two chromosome-level genome assemblies of Korean endemic species Abeliophyllum distichum and Forsythia ovata (Oleaceae).</title>
        <authorList>
            <person name="Jang H."/>
        </authorList>
    </citation>
    <scope>NUCLEOTIDE SEQUENCE [LARGE SCALE GENOMIC DNA]</scope>
</reference>
<keyword evidence="2" id="KW-1185">Reference proteome</keyword>
<dbReference type="Proteomes" id="UP001604277">
    <property type="component" value="Unassembled WGS sequence"/>
</dbReference>
<organism evidence="1 2">
    <name type="scientific">Forsythia ovata</name>
    <dbReference type="NCBI Taxonomy" id="205694"/>
    <lineage>
        <taxon>Eukaryota</taxon>
        <taxon>Viridiplantae</taxon>
        <taxon>Streptophyta</taxon>
        <taxon>Embryophyta</taxon>
        <taxon>Tracheophyta</taxon>
        <taxon>Spermatophyta</taxon>
        <taxon>Magnoliopsida</taxon>
        <taxon>eudicotyledons</taxon>
        <taxon>Gunneridae</taxon>
        <taxon>Pentapetalae</taxon>
        <taxon>asterids</taxon>
        <taxon>lamiids</taxon>
        <taxon>Lamiales</taxon>
        <taxon>Oleaceae</taxon>
        <taxon>Forsythieae</taxon>
        <taxon>Forsythia</taxon>
    </lineage>
</organism>
<sequence length="129" mass="14849">MEPMPFKKTKDSQYYMIFAAKTRRLLNTRNHACHVDWPRSFSANETSIPKPSEYLFDRHLYLYGEFVADRSRPVSPLIPPLPFDPREYTMTTSGHECLIVRLPVEHMTAPCSDLSYATTGSSFILIECA</sequence>
<name>A0ABD1WJH5_9LAMI</name>